<feature type="signal peptide" evidence="1">
    <location>
        <begin position="1"/>
        <end position="18"/>
    </location>
</feature>
<accession>A0A2J6QZD1</accession>
<reference evidence="2 3" key="1">
    <citation type="submission" date="2016-04" db="EMBL/GenBank/DDBJ databases">
        <title>A degradative enzymes factory behind the ericoid mycorrhizal symbiosis.</title>
        <authorList>
            <consortium name="DOE Joint Genome Institute"/>
            <person name="Martino E."/>
            <person name="Morin E."/>
            <person name="Grelet G."/>
            <person name="Kuo A."/>
            <person name="Kohler A."/>
            <person name="Daghino S."/>
            <person name="Barry K."/>
            <person name="Choi C."/>
            <person name="Cichocki N."/>
            <person name="Clum A."/>
            <person name="Copeland A."/>
            <person name="Hainaut M."/>
            <person name="Haridas S."/>
            <person name="Labutti K."/>
            <person name="Lindquist E."/>
            <person name="Lipzen A."/>
            <person name="Khouja H.-R."/>
            <person name="Murat C."/>
            <person name="Ohm R."/>
            <person name="Olson A."/>
            <person name="Spatafora J."/>
            <person name="Veneault-Fourrey C."/>
            <person name="Henrissat B."/>
            <person name="Grigoriev I."/>
            <person name="Martin F."/>
            <person name="Perotto S."/>
        </authorList>
    </citation>
    <scope>NUCLEOTIDE SEQUENCE [LARGE SCALE GENOMIC DNA]</scope>
    <source>
        <strain evidence="2 3">F</strain>
    </source>
</reference>
<protein>
    <recommendedName>
        <fullName evidence="4">Hydrophobin</fullName>
    </recommendedName>
</protein>
<dbReference type="AlphaFoldDB" id="A0A2J6QZD1"/>
<dbReference type="Proteomes" id="UP000235786">
    <property type="component" value="Unassembled WGS sequence"/>
</dbReference>
<keyword evidence="3" id="KW-1185">Reference proteome</keyword>
<evidence type="ECO:0000313" key="3">
    <source>
        <dbReference type="Proteomes" id="UP000235786"/>
    </source>
</evidence>
<sequence>MLSFSLISLLVLLSPANAAPQSGVVGIIGGLLDDVPVVAPLLGATGAILNEIPVLYASPPDFLLTQNPSPQCANINGGALLCCNSIINGDMPLVVELSDLTGHFRLNPNSINGLFCNRNFETCLPGVKLCCQVDALSDPPIINDILSVALWCQETPDQDEGTCDPNN</sequence>
<proteinExistence type="predicted"/>
<organism evidence="2 3">
    <name type="scientific">Hyaloscypha variabilis (strain UAMH 11265 / GT02V1 / F)</name>
    <name type="common">Meliniomyces variabilis</name>
    <dbReference type="NCBI Taxonomy" id="1149755"/>
    <lineage>
        <taxon>Eukaryota</taxon>
        <taxon>Fungi</taxon>
        <taxon>Dikarya</taxon>
        <taxon>Ascomycota</taxon>
        <taxon>Pezizomycotina</taxon>
        <taxon>Leotiomycetes</taxon>
        <taxon>Helotiales</taxon>
        <taxon>Hyaloscyphaceae</taxon>
        <taxon>Hyaloscypha</taxon>
        <taxon>Hyaloscypha variabilis</taxon>
    </lineage>
</organism>
<evidence type="ECO:0008006" key="4">
    <source>
        <dbReference type="Google" id="ProtNLM"/>
    </source>
</evidence>
<evidence type="ECO:0000313" key="2">
    <source>
        <dbReference type="EMBL" id="PMD31623.1"/>
    </source>
</evidence>
<keyword evidence="1" id="KW-0732">Signal</keyword>
<gene>
    <name evidence="2" type="ORF">L207DRAFT_519387</name>
</gene>
<dbReference type="OrthoDB" id="5189319at2759"/>
<feature type="chain" id="PRO_5014339686" description="Hydrophobin" evidence="1">
    <location>
        <begin position="19"/>
        <end position="167"/>
    </location>
</feature>
<name>A0A2J6QZD1_HYAVF</name>
<dbReference type="EMBL" id="KZ613962">
    <property type="protein sequence ID" value="PMD31623.1"/>
    <property type="molecule type" value="Genomic_DNA"/>
</dbReference>
<evidence type="ECO:0000256" key="1">
    <source>
        <dbReference type="SAM" id="SignalP"/>
    </source>
</evidence>